<dbReference type="RefSeq" id="WP_061608927.1">
    <property type="nucleotide sequence ID" value="NZ_JEMA01000541.1"/>
</dbReference>
<dbReference type="Proteomes" id="UP000075260">
    <property type="component" value="Unassembled WGS sequence"/>
</dbReference>
<keyword evidence="4" id="KW-0472">Membrane</keyword>
<name>A0A150QLJ6_SORCE</name>
<organism evidence="5 6">
    <name type="scientific">Sorangium cellulosum</name>
    <name type="common">Polyangium cellulosum</name>
    <dbReference type="NCBI Taxonomy" id="56"/>
    <lineage>
        <taxon>Bacteria</taxon>
        <taxon>Pseudomonadati</taxon>
        <taxon>Myxococcota</taxon>
        <taxon>Polyangia</taxon>
        <taxon>Polyangiales</taxon>
        <taxon>Polyangiaceae</taxon>
        <taxon>Sorangium</taxon>
    </lineage>
</organism>
<evidence type="ECO:0000256" key="4">
    <source>
        <dbReference type="ARBA" id="ARBA00023136"/>
    </source>
</evidence>
<gene>
    <name evidence="5" type="ORF">BE15_36910</name>
</gene>
<dbReference type="PANTHER" id="PTHR30386:SF26">
    <property type="entry name" value="TRANSPORT PROTEIN COMB"/>
    <property type="match status" value="1"/>
</dbReference>
<dbReference type="PRINTS" id="PR01490">
    <property type="entry name" value="RTXTOXIND"/>
</dbReference>
<evidence type="ECO:0008006" key="7">
    <source>
        <dbReference type="Google" id="ProtNLM"/>
    </source>
</evidence>
<proteinExistence type="predicted"/>
<sequence>MASPFLRTMRSLEIERGPRTWIRLAVILAVLGAWAGWMHAARVSVYATTAKARLEVSRMAHRVAAAEPGRVSVVRVELGRRVEQGEVLVELDAAVEEKRLEEERTRVAVLAPKIEALRRQIAVEEEVRAWQGKLSEASIARARIDLRQRDLSAAQGEELRAISEKLHREQLASTADHLQARTRAADELLKAEGARADLHRLSVARRHDERQAAAHLAELERSLGDLAAEQRAAEAAVHTALAQIERRTIRAPIAGKLGNIAALQVGDVLQAGDVVATVVPGEDVHAVALFAPSDAVGRVVPGQRARMRLDGFAWTQFGMLEGEVSHVASEPFDGAIRVELAVRPDSAASIPVQHGMPGTTEVEVERVSPWTLLLRAVAPGGPR</sequence>
<keyword evidence="2" id="KW-0812">Transmembrane</keyword>
<evidence type="ECO:0000313" key="6">
    <source>
        <dbReference type="Proteomes" id="UP000075260"/>
    </source>
</evidence>
<accession>A0A150QLJ6</accession>
<dbReference type="AlphaFoldDB" id="A0A150QLJ6"/>
<dbReference type="Gene3D" id="2.40.50.100">
    <property type="match status" value="2"/>
</dbReference>
<dbReference type="GO" id="GO:0016020">
    <property type="term" value="C:membrane"/>
    <property type="evidence" value="ECO:0007669"/>
    <property type="project" value="UniProtKB-SubCell"/>
</dbReference>
<dbReference type="Gene3D" id="1.10.287.470">
    <property type="entry name" value="Helix hairpin bin"/>
    <property type="match status" value="1"/>
</dbReference>
<keyword evidence="3" id="KW-1133">Transmembrane helix</keyword>
<dbReference type="InterPro" id="IPR050739">
    <property type="entry name" value="MFP"/>
</dbReference>
<evidence type="ECO:0000256" key="2">
    <source>
        <dbReference type="ARBA" id="ARBA00022692"/>
    </source>
</evidence>
<evidence type="ECO:0000313" key="5">
    <source>
        <dbReference type="EMBL" id="KYF68712.1"/>
    </source>
</evidence>
<evidence type="ECO:0000256" key="1">
    <source>
        <dbReference type="ARBA" id="ARBA00004167"/>
    </source>
</evidence>
<dbReference type="OrthoDB" id="5378500at2"/>
<comment type="caution">
    <text evidence="5">The sequence shown here is derived from an EMBL/GenBank/DDBJ whole genome shotgun (WGS) entry which is preliminary data.</text>
</comment>
<dbReference type="PANTHER" id="PTHR30386">
    <property type="entry name" value="MEMBRANE FUSION SUBUNIT OF EMRAB-TOLC MULTIDRUG EFFLUX PUMP"/>
    <property type="match status" value="1"/>
</dbReference>
<comment type="subcellular location">
    <subcellularLocation>
        <location evidence="1">Membrane</location>
        <topology evidence="1">Single-pass membrane protein</topology>
    </subcellularLocation>
</comment>
<evidence type="ECO:0000256" key="3">
    <source>
        <dbReference type="ARBA" id="ARBA00022989"/>
    </source>
</evidence>
<dbReference type="EMBL" id="JEMA01000541">
    <property type="protein sequence ID" value="KYF68712.1"/>
    <property type="molecule type" value="Genomic_DNA"/>
</dbReference>
<protein>
    <recommendedName>
        <fullName evidence="7">Membrane fusion protein biotin-lipoyl like domain-containing protein</fullName>
    </recommendedName>
</protein>
<reference evidence="5 6" key="1">
    <citation type="submission" date="2014-02" db="EMBL/GenBank/DDBJ databases">
        <title>The small core and large imbalanced accessory genome model reveals a collaborative survival strategy of Sorangium cellulosum strains in nature.</title>
        <authorList>
            <person name="Han K."/>
            <person name="Peng R."/>
            <person name="Blom J."/>
            <person name="Li Y.-Z."/>
        </authorList>
    </citation>
    <scope>NUCLEOTIDE SEQUENCE [LARGE SCALE GENOMIC DNA]</scope>
    <source>
        <strain evidence="5 6">So0008-312</strain>
    </source>
</reference>